<dbReference type="Pfam" id="PF14111">
    <property type="entry name" value="DUF4283"/>
    <property type="match status" value="1"/>
</dbReference>
<dbReference type="Proteomes" id="UP000316621">
    <property type="component" value="Chromosome 1"/>
</dbReference>
<accession>A0A4Y7IAH6</accession>
<dbReference type="PANTHER" id="PTHR31286:SF167">
    <property type="entry name" value="OS09G0268800 PROTEIN"/>
    <property type="match status" value="1"/>
</dbReference>
<dbReference type="Gramene" id="RZC45927">
    <property type="protein sequence ID" value="RZC45927"/>
    <property type="gene ID" value="C5167_038886"/>
</dbReference>
<dbReference type="InterPro" id="IPR040256">
    <property type="entry name" value="At4g02000-like"/>
</dbReference>
<dbReference type="AlphaFoldDB" id="A0A4Y7IAH6"/>
<feature type="domain" description="DUF4283" evidence="1">
    <location>
        <begin position="41"/>
        <end position="115"/>
    </location>
</feature>
<dbReference type="STRING" id="3469.A0A4Y7IAH6"/>
<evidence type="ECO:0000259" key="1">
    <source>
        <dbReference type="Pfam" id="PF14111"/>
    </source>
</evidence>
<keyword evidence="3" id="KW-1185">Reference proteome</keyword>
<dbReference type="PANTHER" id="PTHR31286">
    <property type="entry name" value="GLYCINE-RICH CELL WALL STRUCTURAL PROTEIN 1.8-LIKE"/>
    <property type="match status" value="1"/>
</dbReference>
<name>A0A4Y7IAH6_PAPSO</name>
<reference evidence="2 3" key="1">
    <citation type="journal article" date="2018" name="Science">
        <title>The opium poppy genome and morphinan production.</title>
        <authorList>
            <person name="Guo L."/>
            <person name="Winzer T."/>
            <person name="Yang X."/>
            <person name="Li Y."/>
            <person name="Ning Z."/>
            <person name="He Z."/>
            <person name="Teodor R."/>
            <person name="Lu Y."/>
            <person name="Bowser T.A."/>
            <person name="Graham I.A."/>
            <person name="Ye K."/>
        </authorList>
    </citation>
    <scope>NUCLEOTIDE SEQUENCE [LARGE SCALE GENOMIC DNA]</scope>
    <source>
        <strain evidence="3">cv. HN1</strain>
        <tissue evidence="2">Leaves</tissue>
    </source>
</reference>
<dbReference type="InterPro" id="IPR025558">
    <property type="entry name" value="DUF4283"/>
</dbReference>
<gene>
    <name evidence="2" type="ORF">C5167_038886</name>
</gene>
<protein>
    <recommendedName>
        <fullName evidence="1">DUF4283 domain-containing protein</fullName>
    </recommendedName>
</protein>
<evidence type="ECO:0000313" key="2">
    <source>
        <dbReference type="EMBL" id="RZC45927.1"/>
    </source>
</evidence>
<dbReference type="OMA" id="FWVELIN"/>
<sequence length="171" mass="19811">MLTIANHFDAALIESSDDIREVVNVAQINPRLVLQGQEFNIIGKVITSSTMSRGQAERFARQIWGNNVGDFELRKKSKNLFTVKFETKEEWKWVLSEAPWCLDGFLWIIKPWNPTQNYGDMSFDKQQFWVIFKDLPREFLNVFVAREMGLILGEVLELDPDDANPVETNDV</sequence>
<proteinExistence type="predicted"/>
<organism evidence="2 3">
    <name type="scientific">Papaver somniferum</name>
    <name type="common">Opium poppy</name>
    <dbReference type="NCBI Taxonomy" id="3469"/>
    <lineage>
        <taxon>Eukaryota</taxon>
        <taxon>Viridiplantae</taxon>
        <taxon>Streptophyta</taxon>
        <taxon>Embryophyta</taxon>
        <taxon>Tracheophyta</taxon>
        <taxon>Spermatophyta</taxon>
        <taxon>Magnoliopsida</taxon>
        <taxon>Ranunculales</taxon>
        <taxon>Papaveraceae</taxon>
        <taxon>Papaveroideae</taxon>
        <taxon>Papaver</taxon>
    </lineage>
</organism>
<evidence type="ECO:0000313" key="3">
    <source>
        <dbReference type="Proteomes" id="UP000316621"/>
    </source>
</evidence>
<dbReference type="EMBL" id="CM010715">
    <property type="protein sequence ID" value="RZC45927.1"/>
    <property type="molecule type" value="Genomic_DNA"/>
</dbReference>